<dbReference type="PANTHER" id="PTHR18964">
    <property type="entry name" value="ROK (REPRESSOR, ORF, KINASE) FAMILY"/>
    <property type="match status" value="1"/>
</dbReference>
<dbReference type="SUPFAM" id="SSF53067">
    <property type="entry name" value="Actin-like ATPase domain"/>
    <property type="match status" value="1"/>
</dbReference>
<dbReference type="AlphaFoldDB" id="A0A4Q9V1B4"/>
<dbReference type="Gene3D" id="3.30.420.40">
    <property type="match status" value="2"/>
</dbReference>
<dbReference type="Proteomes" id="UP000293036">
    <property type="component" value="Unassembled WGS sequence"/>
</dbReference>
<gene>
    <name evidence="3" type="ORF">EZJ44_06325</name>
</gene>
<dbReference type="Pfam" id="PF00480">
    <property type="entry name" value="ROK"/>
    <property type="match status" value="1"/>
</dbReference>
<dbReference type="EMBL" id="SJDT01000004">
    <property type="protein sequence ID" value="TBW21546.1"/>
    <property type="molecule type" value="Genomic_DNA"/>
</dbReference>
<dbReference type="InterPro" id="IPR049874">
    <property type="entry name" value="ROK_cs"/>
</dbReference>
<keyword evidence="4" id="KW-1185">Reference proteome</keyword>
<name>A0A4Q9V1B4_9ACTO</name>
<protein>
    <submittedName>
        <fullName evidence="3">ROK family protein</fullName>
    </submittedName>
</protein>
<evidence type="ECO:0000313" key="4">
    <source>
        <dbReference type="Proteomes" id="UP000293036"/>
    </source>
</evidence>
<evidence type="ECO:0000256" key="1">
    <source>
        <dbReference type="ARBA" id="ARBA00006479"/>
    </source>
</evidence>
<feature type="region of interest" description="Disordered" evidence="2">
    <location>
        <begin position="225"/>
        <end position="247"/>
    </location>
</feature>
<reference evidence="3 4" key="1">
    <citation type="submission" date="2019-02" db="EMBL/GenBank/DDBJ databases">
        <title>Arcanobacterium bovis sp. nov., isolated from the milk of a cow with mastitis.</title>
        <authorList>
            <person name="Sammra O."/>
            <person name="Foster G."/>
            <person name="Hassan A."/>
            <person name="Alssahen M."/>
            <person name="Laemmler C."/>
            <person name="Borowiak M."/>
            <person name="Malorny B."/>
            <person name="Abdulmawjood A."/>
        </authorList>
    </citation>
    <scope>NUCLEOTIDE SEQUENCE [LARGE SCALE GENOMIC DNA]</scope>
    <source>
        <strain evidence="3 4">C605018/01/1</strain>
    </source>
</reference>
<comment type="similarity">
    <text evidence="1">Belongs to the ROK (NagC/XylR) family.</text>
</comment>
<comment type="caution">
    <text evidence="3">The sequence shown here is derived from an EMBL/GenBank/DDBJ whole genome shotgun (WGS) entry which is preliminary data.</text>
</comment>
<dbReference type="InterPro" id="IPR000600">
    <property type="entry name" value="ROK"/>
</dbReference>
<accession>A0A4Q9V1B4</accession>
<dbReference type="RefSeq" id="WP_131281415.1">
    <property type="nucleotide sequence ID" value="NZ_JBHSLR010000006.1"/>
</dbReference>
<dbReference type="PANTHER" id="PTHR18964:SF169">
    <property type="entry name" value="N-ACETYLMANNOSAMINE KINASE"/>
    <property type="match status" value="1"/>
</dbReference>
<evidence type="ECO:0000256" key="2">
    <source>
        <dbReference type="SAM" id="MobiDB-lite"/>
    </source>
</evidence>
<proteinExistence type="inferred from homology"/>
<organism evidence="3 4">
    <name type="scientific">Arcanobacterium bovis</name>
    <dbReference type="NCBI Taxonomy" id="2529275"/>
    <lineage>
        <taxon>Bacteria</taxon>
        <taxon>Bacillati</taxon>
        <taxon>Actinomycetota</taxon>
        <taxon>Actinomycetes</taxon>
        <taxon>Actinomycetales</taxon>
        <taxon>Actinomycetaceae</taxon>
        <taxon>Arcanobacterium</taxon>
    </lineage>
</organism>
<evidence type="ECO:0000313" key="3">
    <source>
        <dbReference type="EMBL" id="TBW21546.1"/>
    </source>
</evidence>
<sequence>MDSVIALDIGGTKIGWGIVEFSQAVEVADQAGQTRLPMLNIVERGSIPTEALSGGAIVAQRIVSLVNELYEANPQVTGVAIASAGVVDPNTGSIRSATNTMPGWGGTELAKLISQSVHLPVRVLNDVHAHGLGEARLGAGRGHDSTLSVAVGTGIGGAMIDAGQVQYGAHFLAGHVGHIHHHYAAGMQCSCGRIGHIEAICSGSGITAWYNARLARLREHINTSELSSEVAPAADTASSATPVSNGRELQDRADQGDELARACFNESAFALGEAIASLANSIDPSVIVLSGSMTRSGEQWWAGVREGFANCAMDAVQSTPILLGDLGSDAPLLGAVLNFLRD</sequence>
<dbReference type="PROSITE" id="PS01125">
    <property type="entry name" value="ROK"/>
    <property type="match status" value="1"/>
</dbReference>
<dbReference type="OrthoDB" id="8772678at2"/>
<feature type="compositionally biased region" description="Low complexity" evidence="2">
    <location>
        <begin position="230"/>
        <end position="243"/>
    </location>
</feature>
<dbReference type="InterPro" id="IPR043129">
    <property type="entry name" value="ATPase_NBD"/>
</dbReference>